<feature type="region of interest" description="Disordered" evidence="1">
    <location>
        <begin position="143"/>
        <end position="225"/>
    </location>
</feature>
<evidence type="ECO:0008006" key="3">
    <source>
        <dbReference type="Google" id="ProtNLM"/>
    </source>
</evidence>
<dbReference type="EMBL" id="CAADFK010000071">
    <property type="protein sequence ID" value="VFK14980.1"/>
    <property type="molecule type" value="Genomic_DNA"/>
</dbReference>
<protein>
    <recommendedName>
        <fullName evidence="3">Mu-like prophage I protein</fullName>
    </recommendedName>
</protein>
<accession>A0A450WD57</accession>
<name>A0A450WD57_9GAMM</name>
<feature type="region of interest" description="Disordered" evidence="1">
    <location>
        <begin position="41"/>
        <end position="62"/>
    </location>
</feature>
<feature type="compositionally biased region" description="Basic and acidic residues" evidence="1">
    <location>
        <begin position="302"/>
        <end position="326"/>
    </location>
</feature>
<evidence type="ECO:0000256" key="1">
    <source>
        <dbReference type="SAM" id="MobiDB-lite"/>
    </source>
</evidence>
<dbReference type="AlphaFoldDB" id="A0A450WD57"/>
<feature type="region of interest" description="Disordered" evidence="1">
    <location>
        <begin position="300"/>
        <end position="326"/>
    </location>
</feature>
<proteinExistence type="predicted"/>
<sequence>MKKQLHIFRAGRHATDAGEAIEFSESDIQATAAAYDPGRHEAPVVIGHPRSDSPAQGWVSSLSASPRGLHASLRDVSPEFAERVDRREYAKVSSKFYRPEDPNNPTPGVWGLRHVGFVPIPSLKGLEDPAFAEEDGCVVFSENLAPDDAPESDPETGADPSRTQTQPETKPASEEEKDTVTEQEKAALEAEKARIIQEKEALKAENARLKREAETAEAERTARAQAARHEANAAFAEDLLKEGRLAPKYKEVLVSTLDALGEPDGEGAPAQFGEGEDRRPLVKAVREMLADGKEVVQFGEAATRDKGAGRKEENPLVADAERRAGK</sequence>
<organism evidence="2">
    <name type="scientific">Candidatus Kentrum sp. LPFa</name>
    <dbReference type="NCBI Taxonomy" id="2126335"/>
    <lineage>
        <taxon>Bacteria</taxon>
        <taxon>Pseudomonadati</taxon>
        <taxon>Pseudomonadota</taxon>
        <taxon>Gammaproteobacteria</taxon>
        <taxon>Candidatus Kentrum</taxon>
    </lineage>
</organism>
<gene>
    <name evidence="2" type="ORF">BECKLPF1236B_GA0070989_10712</name>
</gene>
<reference evidence="2" key="1">
    <citation type="submission" date="2019-02" db="EMBL/GenBank/DDBJ databases">
        <authorList>
            <person name="Gruber-Vodicka R. H."/>
            <person name="Seah K. B. B."/>
        </authorList>
    </citation>
    <scope>NUCLEOTIDE SEQUENCE</scope>
    <source>
        <strain evidence="2">BECK_S313</strain>
    </source>
</reference>
<feature type="compositionally biased region" description="Basic and acidic residues" evidence="1">
    <location>
        <begin position="171"/>
        <end position="225"/>
    </location>
</feature>
<evidence type="ECO:0000313" key="2">
    <source>
        <dbReference type="EMBL" id="VFK14980.1"/>
    </source>
</evidence>